<dbReference type="EMBL" id="PUJU01000073">
    <property type="protein sequence ID" value="NHB90175.1"/>
    <property type="molecule type" value="Genomic_DNA"/>
</dbReference>
<accession>A0ABX0GLQ8</accession>
<comment type="caution">
    <text evidence="1">The sequence shown here is derived from an EMBL/GenBank/DDBJ whole genome shotgun (WGS) entry which is preliminary data.</text>
</comment>
<dbReference type="InterPro" id="IPR037040">
    <property type="entry name" value="CNF_Rho-act_sf"/>
</dbReference>
<sequence length="440" mass="50584">MTEGTSDGRFENIYKLRTDNTGVNMQTNYYIKQYGDFWQVRWDNDNRTWRIMNPANPGRFNYAIPVKRDNNGLWIKHSDVGLRGGALRSKSAPKHIQNIEKSQAKSIRNLMSDAKSKAIRTLENSIETIGKKEPETIKKVNRVFDIFLGDHSDGVKNKIMEKLEDQISFLKKLSTNDNTLYSGGYDSDKPITILQTTDNSAASSYFQKREPILTVYADALVDGNRRLGYFEDKFKNFMSTALIHESYHAINQYAPDIAYPRVKDSSLDISDIVKLSEPKLRGRENNEIMLKEGLTKEELSNKLEFSNKRVLENPDNTSYMTTLISYIDNNDPLYFDFIKNYEKWKENTELPLLWNFEGNTAGKPLVLKNTDLGELRHGNIAPLIEKGLLSENKIYNIGLNFDYIRNDKVASTMETANRFSMDDITHVTDNLHGVLSTRKH</sequence>
<dbReference type="Proteomes" id="UP000697802">
    <property type="component" value="Unassembled WGS sequence"/>
</dbReference>
<keyword evidence="2" id="KW-1185">Reference proteome</keyword>
<organism evidence="1 2">
    <name type="scientific">Photorhabdus tasmaniensis</name>
    <dbReference type="NCBI Taxonomy" id="1004159"/>
    <lineage>
        <taxon>Bacteria</taxon>
        <taxon>Pseudomonadati</taxon>
        <taxon>Pseudomonadota</taxon>
        <taxon>Gammaproteobacteria</taxon>
        <taxon>Enterobacterales</taxon>
        <taxon>Morganellaceae</taxon>
        <taxon>Photorhabdus</taxon>
    </lineage>
</organism>
<proteinExistence type="predicted"/>
<evidence type="ECO:0000313" key="1">
    <source>
        <dbReference type="EMBL" id="NHB90175.1"/>
    </source>
</evidence>
<name>A0ABX0GLQ8_9GAMM</name>
<evidence type="ECO:0000313" key="2">
    <source>
        <dbReference type="Proteomes" id="UP000697802"/>
    </source>
</evidence>
<protein>
    <submittedName>
        <fullName evidence="1">Uncharacterized protein</fullName>
    </submittedName>
</protein>
<gene>
    <name evidence="1" type="ORF">C5471_21705</name>
</gene>
<dbReference type="Gene3D" id="3.60.100.10">
    <property type="entry name" value="Cytotoxic necrotizing factor, Rho-activating domain"/>
    <property type="match status" value="1"/>
</dbReference>
<reference evidence="1 2" key="1">
    <citation type="submission" date="2018-02" db="EMBL/GenBank/DDBJ databases">
        <authorList>
            <person name="Machado R.A."/>
        </authorList>
    </citation>
    <scope>NUCLEOTIDE SEQUENCE [LARGE SCALE GENOMIC DNA]</scope>
    <source>
        <strain evidence="1 2">T327</strain>
    </source>
</reference>
<dbReference type="RefSeq" id="WP_133814585.1">
    <property type="nucleotide sequence ID" value="NZ_CAWPIF010000073.1"/>
</dbReference>